<evidence type="ECO:0000256" key="2">
    <source>
        <dbReference type="ARBA" id="ARBA00017589"/>
    </source>
</evidence>
<dbReference type="PANTHER" id="PTHR17598">
    <property type="entry name" value="DNA POLYMERASE DELTA SUBUNIT 3"/>
    <property type="match status" value="1"/>
</dbReference>
<accession>A0A9P7UU12</accession>
<reference evidence="6" key="1">
    <citation type="journal article" date="2021" name="Genome Biol. Evol.">
        <title>The assembled and annotated genome of the fairy-ring fungus Marasmius oreades.</title>
        <authorList>
            <person name="Hiltunen M."/>
            <person name="Ament-Velasquez S.L."/>
            <person name="Johannesson H."/>
        </authorList>
    </citation>
    <scope>NUCLEOTIDE SEQUENCE</scope>
    <source>
        <strain evidence="6">03SP1</strain>
    </source>
</reference>
<dbReference type="Pfam" id="PF09507">
    <property type="entry name" value="CDC27"/>
    <property type="match status" value="1"/>
</dbReference>
<feature type="region of interest" description="Disordered" evidence="5">
    <location>
        <begin position="174"/>
        <end position="386"/>
    </location>
</feature>
<feature type="compositionally biased region" description="Basic and acidic residues" evidence="5">
    <location>
        <begin position="327"/>
        <end position="342"/>
    </location>
</feature>
<feature type="compositionally biased region" description="Basic residues" evidence="5">
    <location>
        <begin position="375"/>
        <end position="384"/>
    </location>
</feature>
<evidence type="ECO:0000256" key="3">
    <source>
        <dbReference type="ARBA" id="ARBA00022705"/>
    </source>
</evidence>
<sequence>MTSKAIQDFLTKQIIIDKNIVTYRSLSRQQSLHVNDAKNELHAFLEQMRAQQQNVAATYLVSGEVAQEQQGGSLDENRMDVDEDGGEFHDGDEYIPETRIMLVGEDDLSGTKSEFQSIDAIYVYALSPSPIHDVDLLCGPMDVVRNLDAQGGSKLAEIVGKVVMEGIQEVKINRKGKAPELPPHRSITSSSKEQTKEKTEPVKKELSKSKLTGKLDFSNARSKSNKEKEKEKEKPTAEAKKKPAEAKVKKEETLNHFESASHKRERNEKGSTEKVTSGTNQIQNTTSETKRKRPEKSVKKKAKAMLSESEDDVTSDVNRSYATTSESKNKEFAKPVKTKDNISESGNESSSVKANVRIKRRTIVSDDEEEEVPVAKKKSLKRAQKVAIPDSDDELKVMMDVDDEQVIRASRPTASKAGQNEKEESPDLRLEGEINMEDDVAPIPKKPRKPKKVIPVGRNGLKKKRVMKSRTTTDAKGYMVTEDYSSYESVDGEEAQTLSLPPKGKKSGKTKKEADKDDVAGASAAASKPPPKPLTKSSSTSGKAKGDVGKAGQQKGISHFFGKGI</sequence>
<name>A0A9P7UU12_9AGAR</name>
<gene>
    <name evidence="6" type="ORF">E1B28_007688</name>
</gene>
<proteinExistence type="predicted"/>
<feature type="compositionally biased region" description="Basic and acidic residues" evidence="5">
    <location>
        <begin position="419"/>
        <end position="432"/>
    </location>
</feature>
<feature type="compositionally biased region" description="Basic residues" evidence="5">
    <location>
        <begin position="290"/>
        <end position="303"/>
    </location>
</feature>
<evidence type="ECO:0000313" key="7">
    <source>
        <dbReference type="Proteomes" id="UP001049176"/>
    </source>
</evidence>
<dbReference type="KEGG" id="more:E1B28_007688"/>
<comment type="subcellular location">
    <subcellularLocation>
        <location evidence="1">Nucleus</location>
    </subcellularLocation>
</comment>
<dbReference type="OrthoDB" id="514823at2759"/>
<dbReference type="Gene3D" id="3.90.1030.20">
    <property type="entry name" value="DNA polymerase delta, p66 (Cdc27) subunit, wHTH domain"/>
    <property type="match status" value="1"/>
</dbReference>
<evidence type="ECO:0000256" key="4">
    <source>
        <dbReference type="ARBA" id="ARBA00023242"/>
    </source>
</evidence>
<keyword evidence="7" id="KW-1185">Reference proteome</keyword>
<feature type="region of interest" description="Disordered" evidence="5">
    <location>
        <begin position="409"/>
        <end position="565"/>
    </location>
</feature>
<dbReference type="AlphaFoldDB" id="A0A9P7UU12"/>
<dbReference type="GeneID" id="66076764"/>
<dbReference type="GO" id="GO:0003887">
    <property type="term" value="F:DNA-directed DNA polymerase activity"/>
    <property type="evidence" value="ECO:0007669"/>
    <property type="project" value="TreeGrafter"/>
</dbReference>
<feature type="compositionally biased region" description="Basic and acidic residues" evidence="5">
    <location>
        <begin position="510"/>
        <end position="519"/>
    </location>
</feature>
<keyword evidence="4" id="KW-0539">Nucleus</keyword>
<comment type="caution">
    <text evidence="6">The sequence shown here is derived from an EMBL/GenBank/DDBJ whole genome shotgun (WGS) entry which is preliminary data.</text>
</comment>
<feature type="compositionally biased region" description="Basic and acidic residues" evidence="5">
    <location>
        <begin position="193"/>
        <end position="208"/>
    </location>
</feature>
<dbReference type="InterPro" id="IPR041913">
    <property type="entry name" value="POLD3_sf"/>
</dbReference>
<feature type="compositionally biased region" description="Polar residues" evidence="5">
    <location>
        <begin position="315"/>
        <end position="326"/>
    </location>
</feature>
<dbReference type="GO" id="GO:0006271">
    <property type="term" value="P:DNA strand elongation involved in DNA replication"/>
    <property type="evidence" value="ECO:0007669"/>
    <property type="project" value="TreeGrafter"/>
</dbReference>
<feature type="compositionally biased region" description="Low complexity" evidence="5">
    <location>
        <begin position="534"/>
        <end position="543"/>
    </location>
</feature>
<protein>
    <recommendedName>
        <fullName evidence="2">DNA polymerase delta subunit 3</fullName>
    </recommendedName>
</protein>
<dbReference type="RefSeq" id="XP_043010538.1">
    <property type="nucleotide sequence ID" value="XM_043152452.1"/>
</dbReference>
<feature type="compositionally biased region" description="Polar residues" evidence="5">
    <location>
        <begin position="343"/>
        <end position="353"/>
    </location>
</feature>
<dbReference type="PANTHER" id="PTHR17598:SF13">
    <property type="entry name" value="DNA POLYMERASE DELTA SUBUNIT 3"/>
    <property type="match status" value="1"/>
</dbReference>
<evidence type="ECO:0000256" key="5">
    <source>
        <dbReference type="SAM" id="MobiDB-lite"/>
    </source>
</evidence>
<feature type="compositionally biased region" description="Basic and acidic residues" evidence="5">
    <location>
        <begin position="224"/>
        <end position="272"/>
    </location>
</feature>
<dbReference type="Proteomes" id="UP001049176">
    <property type="component" value="Chromosome 4"/>
</dbReference>
<organism evidence="6 7">
    <name type="scientific">Marasmius oreades</name>
    <name type="common">fairy-ring Marasmius</name>
    <dbReference type="NCBI Taxonomy" id="181124"/>
    <lineage>
        <taxon>Eukaryota</taxon>
        <taxon>Fungi</taxon>
        <taxon>Dikarya</taxon>
        <taxon>Basidiomycota</taxon>
        <taxon>Agaricomycotina</taxon>
        <taxon>Agaricomycetes</taxon>
        <taxon>Agaricomycetidae</taxon>
        <taxon>Agaricales</taxon>
        <taxon>Marasmiineae</taxon>
        <taxon>Marasmiaceae</taxon>
        <taxon>Marasmius</taxon>
    </lineage>
</organism>
<dbReference type="GO" id="GO:1904161">
    <property type="term" value="P:DNA synthesis involved in UV-damage excision repair"/>
    <property type="evidence" value="ECO:0007669"/>
    <property type="project" value="TreeGrafter"/>
</dbReference>
<dbReference type="GO" id="GO:0006297">
    <property type="term" value="P:nucleotide-excision repair, DNA gap filling"/>
    <property type="evidence" value="ECO:0007669"/>
    <property type="project" value="TreeGrafter"/>
</dbReference>
<dbReference type="GO" id="GO:0043625">
    <property type="term" value="C:delta DNA polymerase complex"/>
    <property type="evidence" value="ECO:0007669"/>
    <property type="project" value="InterPro"/>
</dbReference>
<dbReference type="EMBL" id="CM032184">
    <property type="protein sequence ID" value="KAG7094068.1"/>
    <property type="molecule type" value="Genomic_DNA"/>
</dbReference>
<evidence type="ECO:0000256" key="1">
    <source>
        <dbReference type="ARBA" id="ARBA00004123"/>
    </source>
</evidence>
<feature type="compositionally biased region" description="Polar residues" evidence="5">
    <location>
        <begin position="273"/>
        <end position="287"/>
    </location>
</feature>
<evidence type="ECO:0000313" key="6">
    <source>
        <dbReference type="EMBL" id="KAG7094068.1"/>
    </source>
</evidence>
<keyword evidence="3" id="KW-0235">DNA replication</keyword>
<dbReference type="InterPro" id="IPR019038">
    <property type="entry name" value="POLD3"/>
</dbReference>